<dbReference type="OrthoDB" id="443682at2759"/>
<sequence length="240" mass="26748">MDQLKCKVESYNATPTTVSPNPLELLAHASTSPTTAKELQLQVALSTAMDQLKRVMGTACRGSKDLPELADAISSFAQVYNAANHLPHFPPAQRDRLVTAAEWVIKSGDPSHEGASVVWAGLHFYEGWALAYLQQCFPKSPFFFRVERLALYNLPKRLSKAITIGQQITITNPYMRMAKDSKPMIHVDNPMSIQLLEKVSICHFCSKQVLCCGKCRPSQCPLLQVSDWKELNHKAVCFAE</sequence>
<keyword evidence="2" id="KW-1185">Reference proteome</keyword>
<dbReference type="VEuPathDB" id="AmoebaDB:ACA1_159670"/>
<protein>
    <submittedName>
        <fullName evidence="1">Uncharacterized protein</fullName>
    </submittedName>
</protein>
<name>L8H9G5_ACACF</name>
<dbReference type="GeneID" id="14923055"/>
<organism evidence="1 2">
    <name type="scientific">Acanthamoeba castellanii (strain ATCC 30010 / Neff)</name>
    <dbReference type="NCBI Taxonomy" id="1257118"/>
    <lineage>
        <taxon>Eukaryota</taxon>
        <taxon>Amoebozoa</taxon>
        <taxon>Discosea</taxon>
        <taxon>Longamoebia</taxon>
        <taxon>Centramoebida</taxon>
        <taxon>Acanthamoebidae</taxon>
        <taxon>Acanthamoeba</taxon>
    </lineage>
</organism>
<dbReference type="EMBL" id="KB007890">
    <property type="protein sequence ID" value="ELR22129.1"/>
    <property type="molecule type" value="Genomic_DNA"/>
</dbReference>
<dbReference type="RefSeq" id="XP_004348587.1">
    <property type="nucleotide sequence ID" value="XM_004348537.1"/>
</dbReference>
<evidence type="ECO:0000313" key="1">
    <source>
        <dbReference type="EMBL" id="ELR22129.1"/>
    </source>
</evidence>
<reference evidence="1 2" key="1">
    <citation type="journal article" date="2013" name="Genome Biol.">
        <title>Genome of Acanthamoeba castellanii highlights extensive lateral gene transfer and early evolution of tyrosine kinase signaling.</title>
        <authorList>
            <person name="Clarke M."/>
            <person name="Lohan A.J."/>
            <person name="Liu B."/>
            <person name="Lagkouvardos I."/>
            <person name="Roy S."/>
            <person name="Zafar N."/>
            <person name="Bertelli C."/>
            <person name="Schilde C."/>
            <person name="Kianianmomeni A."/>
            <person name="Burglin T.R."/>
            <person name="Frech C."/>
            <person name="Turcotte B."/>
            <person name="Kopec K.O."/>
            <person name="Synnott J.M."/>
            <person name="Choo C."/>
            <person name="Paponov I."/>
            <person name="Finkler A."/>
            <person name="Soon Heng Tan C."/>
            <person name="Hutchins A.P."/>
            <person name="Weinmeier T."/>
            <person name="Rattei T."/>
            <person name="Chu J.S."/>
            <person name="Gimenez G."/>
            <person name="Irimia M."/>
            <person name="Rigden D.J."/>
            <person name="Fitzpatrick D.A."/>
            <person name="Lorenzo-Morales J."/>
            <person name="Bateman A."/>
            <person name="Chiu C.H."/>
            <person name="Tang P."/>
            <person name="Hegemann P."/>
            <person name="Fromm H."/>
            <person name="Raoult D."/>
            <person name="Greub G."/>
            <person name="Miranda-Saavedra D."/>
            <person name="Chen N."/>
            <person name="Nash P."/>
            <person name="Ginger M.L."/>
            <person name="Horn M."/>
            <person name="Schaap P."/>
            <person name="Caler L."/>
            <person name="Loftus B."/>
        </authorList>
    </citation>
    <scope>NUCLEOTIDE SEQUENCE [LARGE SCALE GENOMIC DNA]</scope>
    <source>
        <strain evidence="1 2">Neff</strain>
    </source>
</reference>
<evidence type="ECO:0000313" key="2">
    <source>
        <dbReference type="Proteomes" id="UP000011083"/>
    </source>
</evidence>
<accession>L8H9G5</accession>
<dbReference type="Proteomes" id="UP000011083">
    <property type="component" value="Unassembled WGS sequence"/>
</dbReference>
<gene>
    <name evidence="1" type="ORF">ACA1_159670</name>
</gene>
<dbReference type="KEGG" id="acan:ACA1_159670"/>
<dbReference type="AlphaFoldDB" id="L8H9G5"/>
<proteinExistence type="predicted"/>